<keyword evidence="1" id="KW-0645">Protease</keyword>
<organism evidence="8">
    <name type="scientific">Stygiella incarcerata</name>
    <dbReference type="NCBI Taxonomy" id="1712417"/>
    <lineage>
        <taxon>Eukaryota</taxon>
        <taxon>Discoba</taxon>
        <taxon>Jakobida</taxon>
        <taxon>Andalucina</taxon>
        <taxon>Stygiellidae</taxon>
        <taxon>Stygiella</taxon>
    </lineage>
</organism>
<evidence type="ECO:0000256" key="3">
    <source>
        <dbReference type="ARBA" id="ARBA00022801"/>
    </source>
</evidence>
<dbReference type="InterPro" id="IPR037518">
    <property type="entry name" value="MPN"/>
</dbReference>
<dbReference type="Pfam" id="PF01398">
    <property type="entry name" value="JAB"/>
    <property type="match status" value="1"/>
</dbReference>
<keyword evidence="2" id="KW-0479">Metal-binding</keyword>
<dbReference type="GO" id="GO:0006508">
    <property type="term" value="P:proteolysis"/>
    <property type="evidence" value="ECO:0007669"/>
    <property type="project" value="UniProtKB-KW"/>
</dbReference>
<dbReference type="GO" id="GO:0008237">
    <property type="term" value="F:metallopeptidase activity"/>
    <property type="evidence" value="ECO:0007669"/>
    <property type="project" value="UniProtKB-KW"/>
</dbReference>
<protein>
    <submittedName>
        <fullName evidence="8">26S proteasome non-ATPase regulatory subunit 14</fullName>
    </submittedName>
</protein>
<reference evidence="8" key="1">
    <citation type="submission" date="2016-05" db="EMBL/GenBank/DDBJ databases">
        <title>Novel hydrogenosomes in the microaerophilic jakobid Stygiella incarcerata.</title>
        <authorList>
            <person name="Leger M.M."/>
            <person name="Eme L."/>
            <person name="Hug L.A."/>
            <person name="Roger A.J."/>
        </authorList>
    </citation>
    <scope>NUCLEOTIDE SEQUENCE</scope>
</reference>
<dbReference type="InterPro" id="IPR056263">
    <property type="entry name" value="RPN11_C"/>
</dbReference>
<keyword evidence="5 8" id="KW-0647">Proteasome</keyword>
<dbReference type="SMART" id="SM00232">
    <property type="entry name" value="JAB_MPN"/>
    <property type="match status" value="1"/>
</dbReference>
<keyword evidence="6" id="KW-0482">Metalloprotease</keyword>
<dbReference type="AlphaFoldDB" id="A0A192ZIM8"/>
<dbReference type="FunFam" id="3.40.140.10:FF:000026">
    <property type="entry name" value="26S proteasome non-ATPase regulatory subunit 14"/>
    <property type="match status" value="1"/>
</dbReference>
<dbReference type="Pfam" id="PF23594">
    <property type="entry name" value="RPN11_C"/>
    <property type="match status" value="1"/>
</dbReference>
<dbReference type="SUPFAM" id="SSF102712">
    <property type="entry name" value="JAB1/MPN domain"/>
    <property type="match status" value="1"/>
</dbReference>
<evidence type="ECO:0000256" key="4">
    <source>
        <dbReference type="ARBA" id="ARBA00022833"/>
    </source>
</evidence>
<name>A0A192ZIM8_9EUKA</name>
<evidence type="ECO:0000256" key="2">
    <source>
        <dbReference type="ARBA" id="ARBA00022723"/>
    </source>
</evidence>
<keyword evidence="4" id="KW-0862">Zinc</keyword>
<dbReference type="EMBL" id="KX235442">
    <property type="protein sequence ID" value="ANM86171.1"/>
    <property type="molecule type" value="mRNA"/>
</dbReference>
<accession>A0A192ZIM8</accession>
<dbReference type="InterPro" id="IPR000555">
    <property type="entry name" value="JAMM/MPN+_dom"/>
</dbReference>
<dbReference type="GO" id="GO:0000502">
    <property type="term" value="C:proteasome complex"/>
    <property type="evidence" value="ECO:0007669"/>
    <property type="project" value="UniProtKB-KW"/>
</dbReference>
<evidence type="ECO:0000256" key="5">
    <source>
        <dbReference type="ARBA" id="ARBA00022942"/>
    </source>
</evidence>
<evidence type="ECO:0000313" key="8">
    <source>
        <dbReference type="EMBL" id="ANM86171.1"/>
    </source>
</evidence>
<dbReference type="PROSITE" id="PS50249">
    <property type="entry name" value="MPN"/>
    <property type="match status" value="1"/>
</dbReference>
<evidence type="ECO:0000259" key="7">
    <source>
        <dbReference type="PROSITE" id="PS50249"/>
    </source>
</evidence>
<dbReference type="Gene3D" id="3.40.140.10">
    <property type="entry name" value="Cytidine Deaminase, domain 2"/>
    <property type="match status" value="1"/>
</dbReference>
<evidence type="ECO:0000256" key="1">
    <source>
        <dbReference type="ARBA" id="ARBA00022670"/>
    </source>
</evidence>
<dbReference type="GO" id="GO:0046872">
    <property type="term" value="F:metal ion binding"/>
    <property type="evidence" value="ECO:0007669"/>
    <property type="project" value="UniProtKB-KW"/>
</dbReference>
<feature type="domain" description="MPN" evidence="7">
    <location>
        <begin position="30"/>
        <end position="165"/>
    </location>
</feature>
<proteinExistence type="evidence at transcript level"/>
<dbReference type="PANTHER" id="PTHR10410">
    <property type="entry name" value="EUKARYOTIC TRANSLATION INITIATION FACTOR 3 -RELATED"/>
    <property type="match status" value="1"/>
</dbReference>
<keyword evidence="3" id="KW-0378">Hydrolase</keyword>
<dbReference type="InterPro" id="IPR050242">
    <property type="entry name" value="JAMM_MPN+_peptidase_M67A"/>
</dbReference>
<evidence type="ECO:0000256" key="6">
    <source>
        <dbReference type="ARBA" id="ARBA00023049"/>
    </source>
</evidence>
<dbReference type="CDD" id="cd08069">
    <property type="entry name" value="MPN_RPN11_CSN5"/>
    <property type="match status" value="1"/>
</dbReference>
<gene>
    <name evidence="8" type="primary">psmd</name>
</gene>
<sequence>MDMAFLSRLGGGGGAGGGGDGTMFDTSEQVHISSLALLKMLKHGRAGVPMEVMGLLIGEFIDDYTVRVVDVFSMPQSGTGVSVEAVDPVFQTKMLDMLKQTWRVEAVVGWYHSHPGFGCWLSSVDISTQQSFEQLNKRSVAVVVDPIQSVRGKVVIDAFRTIPQDAMMSGREPRQTTANIGHLKKPTIQAVIHGLDRSYYSMPITYRKGELEQKMLLSLHRKQWTDGMKLEKFDHHRSKNGEMLRSMLELAKGYHKTIQEESEETHEKLVVKKAGRLDPKRHLEHEIEETMTRNIVQCLGTMLDTEIF</sequence>